<dbReference type="OrthoDB" id="7962512at2759"/>
<reference evidence="5" key="1">
    <citation type="submission" date="2020-08" db="EMBL/GenBank/DDBJ databases">
        <title>Genome sequencing and assembly of the red palm weevil Rhynchophorus ferrugineus.</title>
        <authorList>
            <person name="Dias G.B."/>
            <person name="Bergman C.M."/>
            <person name="Manee M."/>
        </authorList>
    </citation>
    <scope>NUCLEOTIDE SEQUENCE</scope>
    <source>
        <strain evidence="5">AA-2017</strain>
        <tissue evidence="5">Whole larva</tissue>
    </source>
</reference>
<evidence type="ECO:0000256" key="1">
    <source>
        <dbReference type="ARBA" id="ARBA00022723"/>
    </source>
</evidence>
<name>A0A834MJF4_RHYFE</name>
<dbReference type="PANTHER" id="PTHR31665:SF0">
    <property type="entry name" value="FLYWCH FAMILY MEMBER 2"/>
    <property type="match status" value="1"/>
</dbReference>
<keyword evidence="2" id="KW-0863">Zinc-finger</keyword>
<dbReference type="InterPro" id="IPR040312">
    <property type="entry name" value="FWCH1/FWCH2"/>
</dbReference>
<feature type="domain" description="FLYWCH-type" evidence="4">
    <location>
        <begin position="209"/>
        <end position="265"/>
    </location>
</feature>
<evidence type="ECO:0000259" key="4">
    <source>
        <dbReference type="Pfam" id="PF04500"/>
    </source>
</evidence>
<gene>
    <name evidence="5" type="ORF">GWI33_002752</name>
</gene>
<evidence type="ECO:0000313" key="5">
    <source>
        <dbReference type="EMBL" id="KAF7282375.1"/>
    </source>
</evidence>
<organism evidence="5 6">
    <name type="scientific">Rhynchophorus ferrugineus</name>
    <name type="common">Red palm weevil</name>
    <name type="synonym">Curculio ferrugineus</name>
    <dbReference type="NCBI Taxonomy" id="354439"/>
    <lineage>
        <taxon>Eukaryota</taxon>
        <taxon>Metazoa</taxon>
        <taxon>Ecdysozoa</taxon>
        <taxon>Arthropoda</taxon>
        <taxon>Hexapoda</taxon>
        <taxon>Insecta</taxon>
        <taxon>Pterygota</taxon>
        <taxon>Neoptera</taxon>
        <taxon>Endopterygota</taxon>
        <taxon>Coleoptera</taxon>
        <taxon>Polyphaga</taxon>
        <taxon>Cucujiformia</taxon>
        <taxon>Curculionidae</taxon>
        <taxon>Dryophthorinae</taxon>
        <taxon>Rhynchophorus</taxon>
    </lineage>
</organism>
<dbReference type="Gene3D" id="2.20.25.240">
    <property type="match status" value="3"/>
</dbReference>
<keyword evidence="3" id="KW-0862">Zinc</keyword>
<keyword evidence="1" id="KW-0479">Metal-binding</keyword>
<evidence type="ECO:0000256" key="2">
    <source>
        <dbReference type="ARBA" id="ARBA00022771"/>
    </source>
</evidence>
<evidence type="ECO:0000313" key="6">
    <source>
        <dbReference type="Proteomes" id="UP000625711"/>
    </source>
</evidence>
<protein>
    <recommendedName>
        <fullName evidence="4">FLYWCH-type domain-containing protein</fullName>
    </recommendedName>
</protein>
<feature type="domain" description="FLYWCH-type" evidence="4">
    <location>
        <begin position="101"/>
        <end position="160"/>
    </location>
</feature>
<keyword evidence="6" id="KW-1185">Reference proteome</keyword>
<dbReference type="AlphaFoldDB" id="A0A834MJF4"/>
<sequence length="321" mass="38090">MVIDGYEYKLRTGGRTRSIWRCICEDRTKYTVHFLLKRKLPMLILRGYEYRIKRRTDKKTLWICTKEYLNSCRSRVYTFGNTLHAKVLAHTHPPTFRTIYFRKGKKRPIMVFGQYEYKVERQSTSTNMCWCCLLKEKLKCKARIITFHDHVVVKRIAHNHPPTFNGDYAMEAKNVTISYQLRKSFTKTEIVKTLKQHKSNENAVLVEKGKKRPIMVLGQYEYKVERQSTPTNMCWCCLAKEKLKCKARVITFHDHVVVKRIAHNHPPTFKGDCTMEAKNVTISYELRKTFTKNEIAKTLHLQKLKEEDAVVVEYVYKYDNN</sequence>
<dbReference type="Pfam" id="PF04500">
    <property type="entry name" value="FLYWCH"/>
    <property type="match status" value="3"/>
</dbReference>
<dbReference type="Proteomes" id="UP000625711">
    <property type="component" value="Unassembled WGS sequence"/>
</dbReference>
<accession>A0A834MJF4</accession>
<dbReference type="InterPro" id="IPR007588">
    <property type="entry name" value="Znf_FLYWCH"/>
</dbReference>
<proteinExistence type="predicted"/>
<feature type="domain" description="FLYWCH-type" evidence="4">
    <location>
        <begin position="38"/>
        <end position="92"/>
    </location>
</feature>
<dbReference type="GO" id="GO:0008270">
    <property type="term" value="F:zinc ion binding"/>
    <property type="evidence" value="ECO:0007669"/>
    <property type="project" value="UniProtKB-KW"/>
</dbReference>
<dbReference type="EMBL" id="JAACXV010000176">
    <property type="protein sequence ID" value="KAF7282375.1"/>
    <property type="molecule type" value="Genomic_DNA"/>
</dbReference>
<comment type="caution">
    <text evidence="5">The sequence shown here is derived from an EMBL/GenBank/DDBJ whole genome shotgun (WGS) entry which is preliminary data.</text>
</comment>
<dbReference type="PANTHER" id="PTHR31665">
    <property type="entry name" value="FLYWCH FAMILY MEMBER 2-RELATED"/>
    <property type="match status" value="1"/>
</dbReference>
<evidence type="ECO:0000256" key="3">
    <source>
        <dbReference type="ARBA" id="ARBA00022833"/>
    </source>
</evidence>